<feature type="transmembrane region" description="Helical" evidence="1">
    <location>
        <begin position="47"/>
        <end position="69"/>
    </location>
</feature>
<dbReference type="InterPro" id="IPR018677">
    <property type="entry name" value="DUF2157"/>
</dbReference>
<dbReference type="EMBL" id="JNVU01000017">
    <property type="protein sequence ID" value="KEI44855.1"/>
    <property type="molecule type" value="Genomic_DNA"/>
</dbReference>
<dbReference type="Pfam" id="PF09925">
    <property type="entry name" value="DUF2157"/>
    <property type="match status" value="1"/>
</dbReference>
<feature type="transmembrane region" description="Helical" evidence="1">
    <location>
        <begin position="234"/>
        <end position="251"/>
    </location>
</feature>
<comment type="caution">
    <text evidence="3">The sequence shown here is derived from an EMBL/GenBank/DDBJ whole genome shotgun (WGS) entry which is preliminary data.</text>
</comment>
<feature type="transmembrane region" description="Helical" evidence="1">
    <location>
        <begin position="160"/>
        <end position="176"/>
    </location>
</feature>
<feature type="transmembrane region" description="Helical" evidence="1">
    <location>
        <begin position="182"/>
        <end position="204"/>
    </location>
</feature>
<evidence type="ECO:0000313" key="4">
    <source>
        <dbReference type="Proteomes" id="UP000031419"/>
    </source>
</evidence>
<gene>
    <name evidence="3" type="ORF">GU90_06390</name>
</gene>
<protein>
    <recommendedName>
        <fullName evidence="2">DUF2157 domain-containing protein</fullName>
    </recommendedName>
</protein>
<reference evidence="3 4" key="1">
    <citation type="submission" date="2014-06" db="EMBL/GenBank/DDBJ databases">
        <title>Saccharopolyspora rectivirgula DSM-43113 Genome sequencing.</title>
        <authorList>
            <person name="Barrera C."/>
            <person name="Millon L."/>
            <person name="Rognon B."/>
            <person name="Zaugg C."/>
            <person name="Monod M."/>
        </authorList>
    </citation>
    <scope>NUCLEOTIDE SEQUENCE [LARGE SCALE GENOMIC DNA]</scope>
    <source>
        <strain evidence="3 4">DSM 43113</strain>
    </source>
</reference>
<keyword evidence="4" id="KW-1185">Reference proteome</keyword>
<evidence type="ECO:0000313" key="3">
    <source>
        <dbReference type="EMBL" id="KEI44855.1"/>
    </source>
</evidence>
<keyword evidence="1" id="KW-0472">Membrane</keyword>
<evidence type="ECO:0000259" key="2">
    <source>
        <dbReference type="Pfam" id="PF09925"/>
    </source>
</evidence>
<keyword evidence="1" id="KW-0812">Transmembrane</keyword>
<organism evidence="3 4">
    <name type="scientific">Saccharopolyspora rectivirgula</name>
    <dbReference type="NCBI Taxonomy" id="28042"/>
    <lineage>
        <taxon>Bacteria</taxon>
        <taxon>Bacillati</taxon>
        <taxon>Actinomycetota</taxon>
        <taxon>Actinomycetes</taxon>
        <taxon>Pseudonocardiales</taxon>
        <taxon>Pseudonocardiaceae</taxon>
        <taxon>Saccharopolyspora</taxon>
    </lineage>
</organism>
<accession>A0A073AZN9</accession>
<dbReference type="Proteomes" id="UP000031419">
    <property type="component" value="Unassembled WGS sequence"/>
</dbReference>
<dbReference type="AlphaFoldDB" id="A0A073AZN9"/>
<proteinExistence type="predicted"/>
<dbReference type="eggNOG" id="ENOG5032UHB">
    <property type="taxonomic scope" value="Bacteria"/>
</dbReference>
<feature type="transmembrane region" description="Helical" evidence="1">
    <location>
        <begin position="258"/>
        <end position="275"/>
    </location>
</feature>
<evidence type="ECO:0000256" key="1">
    <source>
        <dbReference type="SAM" id="Phobius"/>
    </source>
</evidence>
<feature type="transmembrane region" description="Helical" evidence="1">
    <location>
        <begin position="75"/>
        <end position="97"/>
    </location>
</feature>
<feature type="transmembrane region" description="Helical" evidence="1">
    <location>
        <begin position="281"/>
        <end position="305"/>
    </location>
</feature>
<name>A0A073AZN9_9PSEU</name>
<feature type="domain" description="DUF2157" evidence="2">
    <location>
        <begin position="13"/>
        <end position="127"/>
    </location>
</feature>
<dbReference type="RefSeq" id="WP_029721060.1">
    <property type="nucleotide sequence ID" value="NZ_JAJUIW010000017.1"/>
</dbReference>
<sequence>MKLTEQQRAALQELVGRGVLGQDQADAVRAALDSGPTRSRRGVLWEVLGYLGGVLVLSGALLLAGQTWAELPEPARVLILTAVAVLPAGVGVFIAGGPGRVRSSRGHRARVITVLFALTAVAGAAAVGTAVPEPVGEWPWAVTGLVLAVVGYLALPAAFTAFASCAFTAALVLAAASDCFSWSVPVTTGLLLGAGLLWTVLVLTGVVAQRTALACGLAIALTGAQWPASESWPWAYGSTFVLALLLLAAFLRSRDPVLLAAGVIGVVIAVPEAVWDWTGGALSAPLIVLLAGVVLLVAGGVGLGWRRRTAR</sequence>
<feature type="transmembrane region" description="Helical" evidence="1">
    <location>
        <begin position="109"/>
        <end position="132"/>
    </location>
</feature>
<keyword evidence="1" id="KW-1133">Transmembrane helix</keyword>